<dbReference type="Proteomes" id="UP000180175">
    <property type="component" value="Chromosome"/>
</dbReference>
<dbReference type="EMBL" id="CP063356">
    <property type="protein sequence ID" value="QOY36840.1"/>
    <property type="molecule type" value="Genomic_DNA"/>
</dbReference>
<dbReference type="KEGG" id="aia:AWH56_004080"/>
<keyword evidence="3" id="KW-1185">Reference proteome</keyword>
<dbReference type="Pfam" id="PF10830">
    <property type="entry name" value="DUF2553"/>
    <property type="match status" value="1"/>
</dbReference>
<reference evidence="2 3" key="2">
    <citation type="journal article" date="2017" name="Genome Announc.">
        <title>Draft Genome Sequences of Four Alkaliphilic Bacteria Belonging to the Anaerobacillus Genus.</title>
        <authorList>
            <person name="Bassil N.M."/>
            <person name="Lloyd J.R."/>
        </authorList>
    </citation>
    <scope>NUCLEOTIDE SEQUENCE [LARGE SCALE GENOMIC DNA]</scope>
    <source>
        <strain evidence="2 3">NB2006</strain>
    </source>
</reference>
<gene>
    <name evidence="2" type="ORF">AWH56_004080</name>
    <name evidence="1" type="ORF">AWH56_23225</name>
</gene>
<evidence type="ECO:0000313" key="1">
    <source>
        <dbReference type="EMBL" id="OIJ04331.1"/>
    </source>
</evidence>
<evidence type="ECO:0000313" key="3">
    <source>
        <dbReference type="Proteomes" id="UP000180175"/>
    </source>
</evidence>
<reference evidence="2" key="4">
    <citation type="submission" date="2020-10" db="EMBL/GenBank/DDBJ databases">
        <authorList>
            <person name="Bassil N.M."/>
            <person name="Lloyd J.R."/>
        </authorList>
    </citation>
    <scope>NUCLEOTIDE SEQUENCE</scope>
    <source>
        <strain evidence="2">NB2006</strain>
    </source>
</reference>
<evidence type="ECO:0000313" key="2">
    <source>
        <dbReference type="EMBL" id="QOY36840.1"/>
    </source>
</evidence>
<dbReference type="EMBL" id="LQXD01000201">
    <property type="protein sequence ID" value="OIJ04331.1"/>
    <property type="molecule type" value="Genomic_DNA"/>
</dbReference>
<dbReference type="RefSeq" id="WP_071319299.1">
    <property type="nucleotide sequence ID" value="NZ_CP063356.2"/>
</dbReference>
<reference evidence="2 3" key="3">
    <citation type="journal article" date="2019" name="Int. J. Syst. Evol. Microbiol.">
        <title>Anaerobacillus isosaccharinicus sp. nov., an alkaliphilic bacterium which degrades isosaccharinic acid.</title>
        <authorList>
            <person name="Bassil N.M."/>
            <person name="Lloyd J.R."/>
        </authorList>
    </citation>
    <scope>NUCLEOTIDE SEQUENCE [LARGE SCALE GENOMIC DNA]</scope>
    <source>
        <strain evidence="2 3">NB2006</strain>
    </source>
</reference>
<dbReference type="OrthoDB" id="2876840at2"/>
<dbReference type="InterPro" id="IPR020140">
    <property type="entry name" value="Uncharacterised_YusG"/>
</dbReference>
<dbReference type="AlphaFoldDB" id="A0A1S2KW65"/>
<organism evidence="1 3">
    <name type="scientific">Anaerobacillus isosaccharinicus</name>
    <dbReference type="NCBI Taxonomy" id="1532552"/>
    <lineage>
        <taxon>Bacteria</taxon>
        <taxon>Bacillati</taxon>
        <taxon>Bacillota</taxon>
        <taxon>Bacilli</taxon>
        <taxon>Bacillales</taxon>
        <taxon>Bacillaceae</taxon>
        <taxon>Anaerobacillus</taxon>
    </lineage>
</organism>
<reference evidence="1 3" key="1">
    <citation type="submission" date="2016-10" db="EMBL/GenBank/DDBJ databases">
        <title>Draft genome sequences of four alkaliphilic bacteria belonging to the Anaerobacillus genus.</title>
        <authorList>
            <person name="Bassil N.M."/>
            <person name="Lloyd J.R."/>
        </authorList>
    </citation>
    <scope>NUCLEOTIDE SEQUENCE [LARGE SCALE GENOMIC DNA]</scope>
    <source>
        <strain evidence="1 3">NB2006</strain>
    </source>
</reference>
<proteinExistence type="predicted"/>
<accession>A0A1S2KW65</accession>
<name>A0A1S2KW65_9BACI</name>
<sequence>MEKKIDVTTKVQGKLEDGSRMSLFLDEREVGQIILTNQGNHYEMAEGFEFSNDKIYKHENDTTEYTKKYVDDCDMGWC</sequence>
<protein>
    <submittedName>
        <fullName evidence="2">YusG family protein</fullName>
    </submittedName>
</protein>